<protein>
    <submittedName>
        <fullName evidence="2">Uncharacterized protein</fullName>
    </submittedName>
</protein>
<proteinExistence type="predicted"/>
<name>A0A5Q6PIR1_VIBCL</name>
<organism evidence="2 3">
    <name type="scientific">Vibrio cholerae</name>
    <dbReference type="NCBI Taxonomy" id="666"/>
    <lineage>
        <taxon>Bacteria</taxon>
        <taxon>Pseudomonadati</taxon>
        <taxon>Pseudomonadota</taxon>
        <taxon>Gammaproteobacteria</taxon>
        <taxon>Vibrionales</taxon>
        <taxon>Vibrionaceae</taxon>
        <taxon>Vibrio</taxon>
    </lineage>
</organism>
<dbReference type="Proteomes" id="UP000323225">
    <property type="component" value="Unassembled WGS sequence"/>
</dbReference>
<sequence>MNDMSEKIKKFESMIDEESALIDLNSGKEFVTHLRKYRLLVFAFTVSCYLVIALLMYSGFKLYGAFDEDYYISTYSGHTQRIYQCEKSKCSAKGLVEE</sequence>
<keyword evidence="1" id="KW-1133">Transmembrane helix</keyword>
<dbReference type="EMBL" id="VUAA01000010">
    <property type="protein sequence ID" value="KAA1254725.1"/>
    <property type="molecule type" value="Genomic_DNA"/>
</dbReference>
<keyword evidence="1" id="KW-0472">Membrane</keyword>
<gene>
    <name evidence="2" type="ORF">F0M16_10690</name>
</gene>
<reference evidence="2 3" key="1">
    <citation type="submission" date="2019-09" db="EMBL/GenBank/DDBJ databases">
        <authorList>
            <person name="Kritzky A."/>
            <person name="Schelkanova E.Y."/>
            <person name="Alkhova Z.V."/>
            <person name="Smirnova N.I."/>
        </authorList>
    </citation>
    <scope>NUCLEOTIDE SEQUENCE [LARGE SCALE GENOMIC DNA]</scope>
    <source>
        <strain evidence="2 3">M1526</strain>
    </source>
</reference>
<feature type="transmembrane region" description="Helical" evidence="1">
    <location>
        <begin position="39"/>
        <end position="60"/>
    </location>
</feature>
<accession>A0A5Q6PIR1</accession>
<evidence type="ECO:0000313" key="3">
    <source>
        <dbReference type="Proteomes" id="UP000323225"/>
    </source>
</evidence>
<keyword evidence="1" id="KW-0812">Transmembrane</keyword>
<comment type="caution">
    <text evidence="2">The sequence shown here is derived from an EMBL/GenBank/DDBJ whole genome shotgun (WGS) entry which is preliminary data.</text>
</comment>
<dbReference type="AlphaFoldDB" id="A0A5Q6PIR1"/>
<evidence type="ECO:0000256" key="1">
    <source>
        <dbReference type="SAM" id="Phobius"/>
    </source>
</evidence>
<evidence type="ECO:0000313" key="2">
    <source>
        <dbReference type="EMBL" id="KAA1254725.1"/>
    </source>
</evidence>